<dbReference type="PANTHER" id="PTHR43302">
    <property type="entry name" value="TRANSPORTER ARSB-RELATED"/>
    <property type="match status" value="1"/>
</dbReference>
<feature type="transmembrane region" description="Helical" evidence="7">
    <location>
        <begin position="60"/>
        <end position="84"/>
    </location>
</feature>
<keyword evidence="2" id="KW-0813">Transport</keyword>
<keyword evidence="3" id="KW-1003">Cell membrane</keyword>
<dbReference type="Pfam" id="PF03600">
    <property type="entry name" value="CitMHS"/>
    <property type="match status" value="1"/>
</dbReference>
<protein>
    <submittedName>
        <fullName evidence="9">Anion transporter</fullName>
    </submittedName>
</protein>
<feature type="transmembrane region" description="Helical" evidence="7">
    <location>
        <begin position="96"/>
        <end position="125"/>
    </location>
</feature>
<feature type="transmembrane region" description="Helical" evidence="7">
    <location>
        <begin position="395"/>
        <end position="414"/>
    </location>
</feature>
<dbReference type="InterPro" id="IPR004680">
    <property type="entry name" value="Cit_transptr-like_dom"/>
</dbReference>
<evidence type="ECO:0000259" key="8">
    <source>
        <dbReference type="Pfam" id="PF03600"/>
    </source>
</evidence>
<gene>
    <name evidence="9" type="ORF">FGU65_03025</name>
</gene>
<dbReference type="EMBL" id="VCYH01000002">
    <property type="protein sequence ID" value="MDN7023873.1"/>
    <property type="molecule type" value="Genomic_DNA"/>
</dbReference>
<evidence type="ECO:0000256" key="3">
    <source>
        <dbReference type="ARBA" id="ARBA00022475"/>
    </source>
</evidence>
<feature type="transmembrane region" description="Helical" evidence="7">
    <location>
        <begin position="248"/>
        <end position="267"/>
    </location>
</feature>
<feature type="transmembrane region" description="Helical" evidence="7">
    <location>
        <begin position="352"/>
        <end position="375"/>
    </location>
</feature>
<evidence type="ECO:0000256" key="6">
    <source>
        <dbReference type="ARBA" id="ARBA00023136"/>
    </source>
</evidence>
<sequence length="416" mass="44747">MGSVVPLAVLLAVLFLIAVRKVGAVRLQIWQIVVGGALAVLLTGQISAQNALAAINTDLLVFLFGTFVIGEALSRSGYLFHVAYRIFGRATTVRRLVLLIIIATGLLSALLMNDTLAIVATPLMLYYAARFGISEKLLLLALAFGVTTGSVASPIGNPQNLLIALDGGLENPFVTFFVYLAVPTVLCLLLAYAVLILRFRHEIPEIPLVHLCEEITDARLAFLARISLTTLVLLIGIKVVAVLLGVQIAIPLPYVALIAALPVLIGSEKRLDVLRSIDWRTLLFFAALFVLLGSVWQSGFFQPLIDNARFDLTAVPVILAASVILSQFVSNVPFVALYLPILTQIGVSSRELAALAAGSTIAGNMLIMGAASNVIIIQNAERHGMTLTFREFAEVGIPLTLLQAAVYWLFLAVIPW</sequence>
<dbReference type="PANTHER" id="PTHR43302:SF5">
    <property type="entry name" value="TRANSPORTER ARSB-RELATED"/>
    <property type="match status" value="1"/>
</dbReference>
<feature type="transmembrane region" description="Helical" evidence="7">
    <location>
        <begin position="176"/>
        <end position="199"/>
    </location>
</feature>
<feature type="transmembrane region" description="Helical" evidence="7">
    <location>
        <begin position="279"/>
        <end position="297"/>
    </location>
</feature>
<evidence type="ECO:0000256" key="5">
    <source>
        <dbReference type="ARBA" id="ARBA00022989"/>
    </source>
</evidence>
<name>A0ABT8M7F9_9EURY</name>
<feature type="domain" description="Citrate transporter-like" evidence="8">
    <location>
        <begin position="21"/>
        <end position="345"/>
    </location>
</feature>
<dbReference type="RefSeq" id="WP_301662959.1">
    <property type="nucleotide sequence ID" value="NZ_VCYH01000002.1"/>
</dbReference>
<comment type="subcellular location">
    <subcellularLocation>
        <location evidence="1">Cell membrane</location>
        <topology evidence="1">Multi-pass membrane protein</topology>
    </subcellularLocation>
</comment>
<keyword evidence="10" id="KW-1185">Reference proteome</keyword>
<proteinExistence type="predicted"/>
<evidence type="ECO:0000313" key="10">
    <source>
        <dbReference type="Proteomes" id="UP001168338"/>
    </source>
</evidence>
<feature type="transmembrane region" description="Helical" evidence="7">
    <location>
        <begin position="30"/>
        <end position="48"/>
    </location>
</feature>
<feature type="transmembrane region" description="Helical" evidence="7">
    <location>
        <begin position="317"/>
        <end position="340"/>
    </location>
</feature>
<comment type="caution">
    <text evidence="9">The sequence shown here is derived from an EMBL/GenBank/DDBJ whole genome shotgun (WGS) entry which is preliminary data.</text>
</comment>
<evidence type="ECO:0000313" key="9">
    <source>
        <dbReference type="EMBL" id="MDN7023873.1"/>
    </source>
</evidence>
<reference evidence="9" key="1">
    <citation type="submission" date="2019-05" db="EMBL/GenBank/DDBJ databases">
        <title>Methanoculleus sp. FWC-SCC1, a methanogenic archaeon isolated from deep marine cold seep.</title>
        <authorList>
            <person name="Chen Y.-W."/>
            <person name="Chen S.-C."/>
            <person name="Teng N.-H."/>
            <person name="Lai M.-C."/>
        </authorList>
    </citation>
    <scope>NUCLEOTIDE SEQUENCE</scope>
    <source>
        <strain evidence="9">FWC-SCC1</strain>
    </source>
</reference>
<evidence type="ECO:0000256" key="7">
    <source>
        <dbReference type="SAM" id="Phobius"/>
    </source>
</evidence>
<dbReference type="Proteomes" id="UP001168338">
    <property type="component" value="Unassembled WGS sequence"/>
</dbReference>
<keyword evidence="5 7" id="KW-1133">Transmembrane helix</keyword>
<evidence type="ECO:0000256" key="2">
    <source>
        <dbReference type="ARBA" id="ARBA00022448"/>
    </source>
</evidence>
<accession>A0ABT8M7F9</accession>
<feature type="transmembrane region" description="Helical" evidence="7">
    <location>
        <begin position="220"/>
        <end position="242"/>
    </location>
</feature>
<evidence type="ECO:0000256" key="1">
    <source>
        <dbReference type="ARBA" id="ARBA00004651"/>
    </source>
</evidence>
<keyword evidence="6 7" id="KW-0472">Membrane</keyword>
<organism evidence="9 10">
    <name type="scientific">Methanoculleus frigidifontis</name>
    <dbReference type="NCBI Taxonomy" id="2584085"/>
    <lineage>
        <taxon>Archaea</taxon>
        <taxon>Methanobacteriati</taxon>
        <taxon>Methanobacteriota</taxon>
        <taxon>Stenosarchaea group</taxon>
        <taxon>Methanomicrobia</taxon>
        <taxon>Methanomicrobiales</taxon>
        <taxon>Methanomicrobiaceae</taxon>
        <taxon>Methanoculleus</taxon>
    </lineage>
</organism>
<evidence type="ECO:0000256" key="4">
    <source>
        <dbReference type="ARBA" id="ARBA00022692"/>
    </source>
</evidence>
<keyword evidence="4 7" id="KW-0812">Transmembrane</keyword>